<keyword evidence="1" id="KW-1133">Transmembrane helix</keyword>
<dbReference type="AlphaFoldDB" id="Q5BG74"/>
<dbReference type="InParanoid" id="Q5BG74"/>
<accession>Q5BG74</accession>
<feature type="transmembrane region" description="Helical" evidence="1">
    <location>
        <begin position="166"/>
        <end position="191"/>
    </location>
</feature>
<reference evidence="3" key="1">
    <citation type="journal article" date="2005" name="Nature">
        <title>Sequencing of Aspergillus nidulans and comparative analysis with A. fumigatus and A. oryzae.</title>
        <authorList>
            <person name="Galagan J.E."/>
            <person name="Calvo S.E."/>
            <person name="Cuomo C."/>
            <person name="Ma L.J."/>
            <person name="Wortman J.R."/>
            <person name="Batzoglou S."/>
            <person name="Lee S.I."/>
            <person name="Basturkmen M."/>
            <person name="Spevak C.C."/>
            <person name="Clutterbuck J."/>
            <person name="Kapitonov V."/>
            <person name="Jurka J."/>
            <person name="Scazzocchio C."/>
            <person name="Farman M."/>
            <person name="Butler J."/>
            <person name="Purcell S."/>
            <person name="Harris S."/>
            <person name="Braus G.H."/>
            <person name="Draht O."/>
            <person name="Busch S."/>
            <person name="D'Enfert C."/>
            <person name="Bouchier C."/>
            <person name="Goldman G.H."/>
            <person name="Bell-Pedersen D."/>
            <person name="Griffiths-Jones S."/>
            <person name="Doonan J.H."/>
            <person name="Yu J."/>
            <person name="Vienken K."/>
            <person name="Pain A."/>
            <person name="Freitag M."/>
            <person name="Selker E.U."/>
            <person name="Archer D.B."/>
            <person name="Penalva M.A."/>
            <person name="Oakley B.R."/>
            <person name="Momany M."/>
            <person name="Tanaka T."/>
            <person name="Kumagai T."/>
            <person name="Asai K."/>
            <person name="Machida M."/>
            <person name="Nierman W.C."/>
            <person name="Denning D.W."/>
            <person name="Caddick M."/>
            <person name="Hynes M."/>
            <person name="Paoletti M."/>
            <person name="Fischer R."/>
            <person name="Miller B."/>
            <person name="Dyer P."/>
            <person name="Sachs M.S."/>
            <person name="Osmani S.A."/>
            <person name="Birren B.W."/>
        </authorList>
    </citation>
    <scope>NUCLEOTIDE SEQUENCE [LARGE SCALE GENOMIC DNA]</scope>
    <source>
        <strain evidence="3">FGSC A4 / ATCC 38163 / CBS 112.46 / NRRL 194 / M139</strain>
    </source>
</reference>
<dbReference type="GeneID" id="2876235"/>
<dbReference type="OrthoDB" id="4486746at2759"/>
<evidence type="ECO:0000256" key="1">
    <source>
        <dbReference type="SAM" id="Phobius"/>
    </source>
</evidence>
<accession>C8VT74</accession>
<dbReference type="VEuPathDB" id="FungiDB:AN0456"/>
<evidence type="ECO:0000313" key="3">
    <source>
        <dbReference type="Proteomes" id="UP000000560"/>
    </source>
</evidence>
<dbReference type="HOGENOM" id="CLU_1090262_0_0_1"/>
<keyword evidence="3" id="KW-1185">Reference proteome</keyword>
<dbReference type="KEGG" id="ani:ANIA_00456"/>
<name>Q5BG74_EMENI</name>
<protein>
    <submittedName>
        <fullName evidence="2">Uncharacterized protein</fullName>
    </submittedName>
</protein>
<reference evidence="3" key="2">
    <citation type="journal article" date="2009" name="Fungal Genet. Biol.">
        <title>The 2008 update of the Aspergillus nidulans genome annotation: a community effort.</title>
        <authorList>
            <person name="Wortman J.R."/>
            <person name="Gilsenan J.M."/>
            <person name="Joardar V."/>
            <person name="Deegan J."/>
            <person name="Clutterbuck J."/>
            <person name="Andersen M.R."/>
            <person name="Archer D."/>
            <person name="Bencina M."/>
            <person name="Braus G."/>
            <person name="Coutinho P."/>
            <person name="von Dohren H."/>
            <person name="Doonan J."/>
            <person name="Driessen A.J."/>
            <person name="Durek P."/>
            <person name="Espeso E."/>
            <person name="Fekete E."/>
            <person name="Flipphi M."/>
            <person name="Estrada C.G."/>
            <person name="Geysens S."/>
            <person name="Goldman G."/>
            <person name="de Groot P.W."/>
            <person name="Hansen K."/>
            <person name="Harris S.D."/>
            <person name="Heinekamp T."/>
            <person name="Helmstaedt K."/>
            <person name="Henrissat B."/>
            <person name="Hofmann G."/>
            <person name="Homan T."/>
            <person name="Horio T."/>
            <person name="Horiuchi H."/>
            <person name="James S."/>
            <person name="Jones M."/>
            <person name="Karaffa L."/>
            <person name="Karanyi Z."/>
            <person name="Kato M."/>
            <person name="Keller N."/>
            <person name="Kelly D.E."/>
            <person name="Kiel J.A."/>
            <person name="Kim J.M."/>
            <person name="van der Klei I.J."/>
            <person name="Klis F.M."/>
            <person name="Kovalchuk A."/>
            <person name="Krasevec N."/>
            <person name="Kubicek C.P."/>
            <person name="Liu B."/>
            <person name="Maccabe A."/>
            <person name="Meyer V."/>
            <person name="Mirabito P."/>
            <person name="Miskei M."/>
            <person name="Mos M."/>
            <person name="Mullins J."/>
            <person name="Nelson D.R."/>
            <person name="Nielsen J."/>
            <person name="Oakley B.R."/>
            <person name="Osmani S.A."/>
            <person name="Pakula T."/>
            <person name="Paszewski A."/>
            <person name="Paulsen I."/>
            <person name="Pilsyk S."/>
            <person name="Pocsi I."/>
            <person name="Punt P.J."/>
            <person name="Ram A.F."/>
            <person name="Ren Q."/>
            <person name="Robellet X."/>
            <person name="Robson G."/>
            <person name="Seiboth B."/>
            <person name="van Solingen P."/>
            <person name="Specht T."/>
            <person name="Sun J."/>
            <person name="Taheri-Talesh N."/>
            <person name="Takeshita N."/>
            <person name="Ussery D."/>
            <person name="vanKuyk P.A."/>
            <person name="Visser H."/>
            <person name="van de Vondervoort P.J."/>
            <person name="de Vries R.P."/>
            <person name="Walton J."/>
            <person name="Xiang X."/>
            <person name="Xiong Y."/>
            <person name="Zeng A.P."/>
            <person name="Brandt B.W."/>
            <person name="Cornell M.J."/>
            <person name="van den Hondel C.A."/>
            <person name="Visser J."/>
            <person name="Oliver S.G."/>
            <person name="Turner G."/>
        </authorList>
    </citation>
    <scope>GENOME REANNOTATION</scope>
    <source>
        <strain evidence="3">FGSC A4 / ATCC 38163 / CBS 112.46 / NRRL 194 / M139</strain>
    </source>
</reference>
<feature type="transmembrane region" description="Helical" evidence="1">
    <location>
        <begin position="129"/>
        <end position="146"/>
    </location>
</feature>
<keyword evidence="1" id="KW-0812">Transmembrane</keyword>
<gene>
    <name evidence="2" type="ORF">ANIA_00456</name>
</gene>
<evidence type="ECO:0000313" key="2">
    <source>
        <dbReference type="EMBL" id="CBF89448.1"/>
    </source>
</evidence>
<dbReference type="RefSeq" id="XP_658060.1">
    <property type="nucleotide sequence ID" value="XM_652968.1"/>
</dbReference>
<proteinExistence type="predicted"/>
<keyword evidence="1" id="KW-0472">Membrane</keyword>
<dbReference type="EMBL" id="BN001308">
    <property type="protein sequence ID" value="CBF89448.1"/>
    <property type="molecule type" value="Genomic_DNA"/>
</dbReference>
<organism evidence="2 3">
    <name type="scientific">Emericella nidulans (strain FGSC A4 / ATCC 38163 / CBS 112.46 / NRRL 194 / M139)</name>
    <name type="common">Aspergillus nidulans</name>
    <dbReference type="NCBI Taxonomy" id="227321"/>
    <lineage>
        <taxon>Eukaryota</taxon>
        <taxon>Fungi</taxon>
        <taxon>Dikarya</taxon>
        <taxon>Ascomycota</taxon>
        <taxon>Pezizomycotina</taxon>
        <taxon>Eurotiomycetes</taxon>
        <taxon>Eurotiomycetidae</taxon>
        <taxon>Eurotiales</taxon>
        <taxon>Aspergillaceae</taxon>
        <taxon>Aspergillus</taxon>
        <taxon>Aspergillus subgen. Nidulantes</taxon>
    </lineage>
</organism>
<dbReference type="Proteomes" id="UP000000560">
    <property type="component" value="Chromosome VIII"/>
</dbReference>
<feature type="transmembrane region" description="Helical" evidence="1">
    <location>
        <begin position="217"/>
        <end position="238"/>
    </location>
</feature>
<sequence length="275" mass="31286">MGKKLSVVQGVKSENYTTPGNAVNEIWVGDTELISRLPFGSSDMDQASWPTNGVPKIPWHNFIIPMKRDLETLGAYNSNLPLDFSGIARVPPDQLVCCNQRGCITDQHFTQTVFTAKLVSQDYSHLDRAILLTFCAIITLNLYRGVRRVVTGSLRYSHLVHDFMDVWYAVSFSGTATMLNIIGLGAGWWAISAWSGAHEAYQFKADDWKLMEDLMKLVLFVQMLFSVCTIIMDWLDVLRVLRRRSRRRSQNQPQWIFNVSENRMPMPQKPPAALV</sequence>